<protein>
    <recommendedName>
        <fullName evidence="2">PH domain-containing protein</fullName>
    </recommendedName>
</protein>
<dbReference type="OrthoDB" id="43122at2759"/>
<dbReference type="InterPro" id="IPR011993">
    <property type="entry name" value="PH-like_dom_sf"/>
</dbReference>
<feature type="region of interest" description="Disordered" evidence="1">
    <location>
        <begin position="647"/>
        <end position="807"/>
    </location>
</feature>
<dbReference type="PANTHER" id="PTHR38700:SF1">
    <property type="entry name" value="PH DOMAIN-CONTAINING PROTEIN"/>
    <property type="match status" value="1"/>
</dbReference>
<dbReference type="PANTHER" id="PTHR38700">
    <property type="entry name" value="YALI0E22418P"/>
    <property type="match status" value="1"/>
</dbReference>
<feature type="compositionally biased region" description="Polar residues" evidence="1">
    <location>
        <begin position="114"/>
        <end position="136"/>
    </location>
</feature>
<evidence type="ECO:0000259" key="2">
    <source>
        <dbReference type="Pfam" id="PF00169"/>
    </source>
</evidence>
<feature type="compositionally biased region" description="Basic and acidic residues" evidence="1">
    <location>
        <begin position="156"/>
        <end position="264"/>
    </location>
</feature>
<feature type="compositionally biased region" description="Basic and acidic residues" evidence="1">
    <location>
        <begin position="709"/>
        <end position="720"/>
    </location>
</feature>
<dbReference type="InterPro" id="IPR001849">
    <property type="entry name" value="PH_domain"/>
</dbReference>
<dbReference type="Pfam" id="PF00169">
    <property type="entry name" value="PH"/>
    <property type="match status" value="1"/>
</dbReference>
<dbReference type="Gene3D" id="2.30.29.30">
    <property type="entry name" value="Pleckstrin-homology domain (PH domain)/Phosphotyrosine-binding domain (PTB)"/>
    <property type="match status" value="1"/>
</dbReference>
<evidence type="ECO:0000256" key="1">
    <source>
        <dbReference type="SAM" id="MobiDB-lite"/>
    </source>
</evidence>
<feature type="compositionally biased region" description="Pro residues" evidence="1">
    <location>
        <begin position="42"/>
        <end position="52"/>
    </location>
</feature>
<evidence type="ECO:0000313" key="3">
    <source>
        <dbReference type="EMBL" id="KAF2728240.1"/>
    </source>
</evidence>
<feature type="compositionally biased region" description="Basic and acidic residues" evidence="1">
    <location>
        <begin position="938"/>
        <end position="949"/>
    </location>
</feature>
<reference evidence="3" key="1">
    <citation type="journal article" date="2020" name="Stud. Mycol.">
        <title>101 Dothideomycetes genomes: a test case for predicting lifestyles and emergence of pathogens.</title>
        <authorList>
            <person name="Haridas S."/>
            <person name="Albert R."/>
            <person name="Binder M."/>
            <person name="Bloem J."/>
            <person name="Labutti K."/>
            <person name="Salamov A."/>
            <person name="Andreopoulos B."/>
            <person name="Baker S."/>
            <person name="Barry K."/>
            <person name="Bills G."/>
            <person name="Bluhm B."/>
            <person name="Cannon C."/>
            <person name="Castanera R."/>
            <person name="Culley D."/>
            <person name="Daum C."/>
            <person name="Ezra D."/>
            <person name="Gonzalez J."/>
            <person name="Henrissat B."/>
            <person name="Kuo A."/>
            <person name="Liang C."/>
            <person name="Lipzen A."/>
            <person name="Lutzoni F."/>
            <person name="Magnuson J."/>
            <person name="Mondo S."/>
            <person name="Nolan M."/>
            <person name="Ohm R."/>
            <person name="Pangilinan J."/>
            <person name="Park H.-J."/>
            <person name="Ramirez L."/>
            <person name="Alfaro M."/>
            <person name="Sun H."/>
            <person name="Tritt A."/>
            <person name="Yoshinaga Y."/>
            <person name="Zwiers L.-H."/>
            <person name="Turgeon B."/>
            <person name="Goodwin S."/>
            <person name="Spatafora J."/>
            <person name="Crous P."/>
            <person name="Grigoriev I."/>
        </authorList>
    </citation>
    <scope>NUCLEOTIDE SEQUENCE</scope>
    <source>
        <strain evidence="3">CBS 125425</strain>
    </source>
</reference>
<keyword evidence="4" id="KW-1185">Reference proteome</keyword>
<feature type="region of interest" description="Disordered" evidence="1">
    <location>
        <begin position="1"/>
        <end position="321"/>
    </location>
</feature>
<dbReference type="SUPFAM" id="SSF54236">
    <property type="entry name" value="Ubiquitin-like"/>
    <property type="match status" value="1"/>
</dbReference>
<dbReference type="CDD" id="cd06503">
    <property type="entry name" value="ATP-synt_Fo_b"/>
    <property type="match status" value="1"/>
</dbReference>
<proteinExistence type="predicted"/>
<comment type="caution">
    <text evidence="3">The sequence shown here is derived from an EMBL/GenBank/DDBJ whole genome shotgun (WGS) entry which is preliminary data.</text>
</comment>
<evidence type="ECO:0000313" key="4">
    <source>
        <dbReference type="Proteomes" id="UP000799444"/>
    </source>
</evidence>
<feature type="compositionally biased region" description="Polar residues" evidence="1">
    <location>
        <begin position="664"/>
        <end position="690"/>
    </location>
</feature>
<organism evidence="3 4">
    <name type="scientific">Polyplosphaeria fusca</name>
    <dbReference type="NCBI Taxonomy" id="682080"/>
    <lineage>
        <taxon>Eukaryota</taxon>
        <taxon>Fungi</taxon>
        <taxon>Dikarya</taxon>
        <taxon>Ascomycota</taxon>
        <taxon>Pezizomycotina</taxon>
        <taxon>Dothideomycetes</taxon>
        <taxon>Pleosporomycetidae</taxon>
        <taxon>Pleosporales</taxon>
        <taxon>Tetraplosphaeriaceae</taxon>
        <taxon>Polyplosphaeria</taxon>
    </lineage>
</organism>
<feature type="compositionally biased region" description="Low complexity" evidence="1">
    <location>
        <begin position="97"/>
        <end position="108"/>
    </location>
</feature>
<feature type="compositionally biased region" description="Low complexity" evidence="1">
    <location>
        <begin position="28"/>
        <end position="40"/>
    </location>
</feature>
<feature type="domain" description="PH" evidence="2">
    <location>
        <begin position="448"/>
        <end position="541"/>
    </location>
</feature>
<gene>
    <name evidence="3" type="ORF">EJ04DRAFT_516756</name>
</gene>
<dbReference type="AlphaFoldDB" id="A0A9P4QKZ1"/>
<dbReference type="InterPro" id="IPR029071">
    <property type="entry name" value="Ubiquitin-like_domsf"/>
</dbReference>
<feature type="compositionally biased region" description="Polar residues" evidence="1">
    <location>
        <begin position="721"/>
        <end position="744"/>
    </location>
</feature>
<dbReference type="Proteomes" id="UP000799444">
    <property type="component" value="Unassembled WGS sequence"/>
</dbReference>
<sequence length="949" mass="104445">MATETSPPEVLPPPAKFSRYRSVRRAQEQQLQQSQVEHQQTPPVPAMPPIPDTPIEHHNTVSRSFSRYRARPTTSHSQGAPPLRSRTIPEPLPSIPANAQTQNAAATARIRALSTPQQASSRPANNAQPRVPNTSKTRSENAPLVAKGAREPPQSARDEAKRLMQKEAERQRYMQEKLRTEKEAKLAAERAEQEKAKREREEKLQREEDEAERLRAQREADEAEQERQRKQELERGKRLQKAESAARLKQRHEDERKAKAEEAARTAPASPPTSPPKHGGAFGLFKRRKDDAPASPESPANGGRPRQTSNGNRDLDTIRPGGGGAVLGIDAPISAVNAGDRRVMVCYGNSHMRFPVTPTTTPLDLIKSAATCFSEPIDVRTAAILESFSKVGLKRPLRNYEHVRDVMNSWDDDNQNDLVIIDTAKTDIDQQDLLAYQVSEKRPEGKSFYIHYSTRPGKWSKRYFTLREDGQLVMSKSESAKDTVNVCHLSDFDIYLITERKLSKVKPPKKSCYAIKSQQKSNVFLDESRFVHFFCTNDKRTAGLFYHTLQGWRSWYLKNVMGEGQKKAAEAKPTAAFVAARKLSGNEHDIGASHARNASVGSHYQLGSFTPLLDFDANAFSKEPTEEFKPGSFPEDAPLAKLNSRAMHARKMSTRTKGPPPLSYSMTAVSSPPSAPSGNHGSLTQSTSGQPDEDTFAAGGLLGRTYSKRQRDMQEKESKKSTGPFTEGSNLLNNVNFTAASSGIDSGLNRRSSVRSTHRRTSSDIQRSTSTRVKPKPLVDLTPQYKEPPQHANKGKGYQPSAGGPLVENATSMDEAIKVPSSTDWRSRPSAGRPTHGTYGTGGHERTRSLRGGRGEGLAAYTANNHSGAPEDDSNAFTGGGLLARAGFSQGHTPVGHGVMDGSKARGPMLDMRENSRFAQGSLLATVERTQGPTGPVVDRDKRRSVDLG</sequence>
<dbReference type="SUPFAM" id="SSF50729">
    <property type="entry name" value="PH domain-like"/>
    <property type="match status" value="1"/>
</dbReference>
<dbReference type="EMBL" id="ML996289">
    <property type="protein sequence ID" value="KAF2728240.1"/>
    <property type="molecule type" value="Genomic_DNA"/>
</dbReference>
<accession>A0A9P4QKZ1</accession>
<feature type="region of interest" description="Disordered" evidence="1">
    <location>
        <begin position="819"/>
        <end position="878"/>
    </location>
</feature>
<name>A0A9P4QKZ1_9PLEO</name>
<feature type="region of interest" description="Disordered" evidence="1">
    <location>
        <begin position="927"/>
        <end position="949"/>
    </location>
</feature>